<organism evidence="1 2">
    <name type="scientific">Aspergillus pseudoviridinutans</name>
    <dbReference type="NCBI Taxonomy" id="1517512"/>
    <lineage>
        <taxon>Eukaryota</taxon>
        <taxon>Fungi</taxon>
        <taxon>Dikarya</taxon>
        <taxon>Ascomycota</taxon>
        <taxon>Pezizomycotina</taxon>
        <taxon>Eurotiomycetes</taxon>
        <taxon>Eurotiomycetidae</taxon>
        <taxon>Eurotiales</taxon>
        <taxon>Aspergillaceae</taxon>
        <taxon>Aspergillus</taxon>
        <taxon>Aspergillus subgen. Fumigati</taxon>
    </lineage>
</organism>
<reference evidence="1 2" key="1">
    <citation type="submission" date="2018-10" db="EMBL/GenBank/DDBJ databases">
        <title>Pan-genome distribution and transcriptional activeness of fungal secondary metabolism genes in Aspergillus section Fumigati.</title>
        <authorList>
            <person name="Takahashi H."/>
            <person name="Umemura M."/>
            <person name="Ninomiya A."/>
            <person name="Kusuya Y."/>
            <person name="Urayama S."/>
            <person name="Shimizu M."/>
            <person name="Watanabe A."/>
            <person name="Kamei K."/>
            <person name="Yaguchi T."/>
            <person name="Hagiwara D."/>
        </authorList>
    </citation>
    <scope>NUCLEOTIDE SEQUENCE [LARGE SCALE GENOMIC DNA]</scope>
    <source>
        <strain evidence="1 2">IFM 55266</strain>
    </source>
</reference>
<name>A0A9P3BH18_9EURO</name>
<proteinExistence type="predicted"/>
<dbReference type="OrthoDB" id="4465296at2759"/>
<gene>
    <name evidence="1" type="ORF">Asppvi_009997</name>
</gene>
<dbReference type="Proteomes" id="UP001043456">
    <property type="component" value="Unassembled WGS sequence"/>
</dbReference>
<dbReference type="EMBL" id="BHVY01000007">
    <property type="protein sequence ID" value="GIJ91032.1"/>
    <property type="molecule type" value="Genomic_DNA"/>
</dbReference>
<comment type="caution">
    <text evidence="1">The sequence shown here is derived from an EMBL/GenBank/DDBJ whole genome shotgun (WGS) entry which is preliminary data.</text>
</comment>
<evidence type="ECO:0000313" key="1">
    <source>
        <dbReference type="EMBL" id="GIJ91032.1"/>
    </source>
</evidence>
<dbReference type="RefSeq" id="XP_043161778.1">
    <property type="nucleotide sequence ID" value="XM_043305843.1"/>
</dbReference>
<protein>
    <submittedName>
        <fullName evidence="1">Uncharacterized protein</fullName>
    </submittedName>
</protein>
<dbReference type="GeneID" id="67008607"/>
<accession>A0A9P3BH18</accession>
<evidence type="ECO:0000313" key="2">
    <source>
        <dbReference type="Proteomes" id="UP001043456"/>
    </source>
</evidence>
<dbReference type="AlphaFoldDB" id="A0A9P3BH18"/>
<sequence>MVGQNYLPDEGDQDFQGLIRQFMEPTREDILTSRYDQSSHPENAFSAVFYHTSQLTFPIPENQEPNSIPLSFILHWMITACYGLGEMFLETIRTVTIPLSIIQGQGKSQLSWGPWQTLRERKPSVFSSGNLQCAYTMCASSKLLTAVQFMKGSIEENKIKGEVPYGLFLLFAAFNKDPARGEYASFVINMRSTSLTCLQITKLVASGSYLQALCQGKPLEEHLKIYRSHGFDLVEPEGRKAFLVMFMGVVNYVMKSPE</sequence>
<keyword evidence="2" id="KW-1185">Reference proteome</keyword>